<keyword evidence="3" id="KW-1185">Reference proteome</keyword>
<name>A0A4R5CT29_9ACTN</name>
<dbReference type="InParanoid" id="A0A4R5CT29"/>
<sequence length="81" mass="8489">MAPTERSRHVAHPRTAHGRLAAGSVDHDRGSSDGVRAGRRHQAVDAARGTSSALRIIGPDFAYTAASVEEFTRGLVAGALK</sequence>
<evidence type="ECO:0000313" key="3">
    <source>
        <dbReference type="Proteomes" id="UP000294739"/>
    </source>
</evidence>
<comment type="caution">
    <text evidence="2">The sequence shown here is derived from an EMBL/GenBank/DDBJ whole genome shotgun (WGS) entry which is preliminary data.</text>
</comment>
<reference evidence="2 3" key="1">
    <citation type="submission" date="2019-03" db="EMBL/GenBank/DDBJ databases">
        <title>Draft genome sequences of novel Actinobacteria.</title>
        <authorList>
            <person name="Sahin N."/>
            <person name="Ay H."/>
            <person name="Saygin H."/>
        </authorList>
    </citation>
    <scope>NUCLEOTIDE SEQUENCE [LARGE SCALE GENOMIC DNA]</scope>
    <source>
        <strain evidence="2 3">5K138</strain>
    </source>
</reference>
<proteinExistence type="predicted"/>
<organism evidence="2 3">
    <name type="scientific">Jiangella asiatica</name>
    <dbReference type="NCBI Taxonomy" id="2530372"/>
    <lineage>
        <taxon>Bacteria</taxon>
        <taxon>Bacillati</taxon>
        <taxon>Actinomycetota</taxon>
        <taxon>Actinomycetes</taxon>
        <taxon>Jiangellales</taxon>
        <taxon>Jiangellaceae</taxon>
        <taxon>Jiangella</taxon>
    </lineage>
</organism>
<gene>
    <name evidence="2" type="ORF">E1269_21430</name>
</gene>
<dbReference type="Proteomes" id="UP000294739">
    <property type="component" value="Unassembled WGS sequence"/>
</dbReference>
<dbReference type="AlphaFoldDB" id="A0A4R5CT29"/>
<feature type="region of interest" description="Disordered" evidence="1">
    <location>
        <begin position="1"/>
        <end position="50"/>
    </location>
</feature>
<dbReference type="EMBL" id="SMKZ01000035">
    <property type="protein sequence ID" value="TDE02550.1"/>
    <property type="molecule type" value="Genomic_DNA"/>
</dbReference>
<protein>
    <submittedName>
        <fullName evidence="2">Uncharacterized protein</fullName>
    </submittedName>
</protein>
<dbReference type="RefSeq" id="WP_131898327.1">
    <property type="nucleotide sequence ID" value="NZ_SMKZ01000035.1"/>
</dbReference>
<accession>A0A4R5CT29</accession>
<evidence type="ECO:0000313" key="2">
    <source>
        <dbReference type="EMBL" id="TDE02550.1"/>
    </source>
</evidence>
<evidence type="ECO:0000256" key="1">
    <source>
        <dbReference type="SAM" id="MobiDB-lite"/>
    </source>
</evidence>